<dbReference type="Gene3D" id="3.90.1300.10">
    <property type="entry name" value="Amidase signature (AS) domain"/>
    <property type="match status" value="1"/>
</dbReference>
<gene>
    <name evidence="3" type="ORF">SAMN05421788_106365</name>
</gene>
<keyword evidence="3" id="KW-0808">Transferase</keyword>
<evidence type="ECO:0000259" key="2">
    <source>
        <dbReference type="Pfam" id="PF01425"/>
    </source>
</evidence>
<dbReference type="InterPro" id="IPR000120">
    <property type="entry name" value="Amidase"/>
</dbReference>
<dbReference type="SUPFAM" id="SSF75304">
    <property type="entry name" value="Amidase signature (AS) enzymes"/>
    <property type="match status" value="1"/>
</dbReference>
<accession>A0A173MFN2</accession>
<dbReference type="KEGG" id="fln:FLA_2316"/>
<dbReference type="InterPro" id="IPR020556">
    <property type="entry name" value="Amidase_CS"/>
</dbReference>
<proteinExistence type="inferred from homology"/>
<dbReference type="Pfam" id="PF01425">
    <property type="entry name" value="Amidase"/>
    <property type="match status" value="1"/>
</dbReference>
<dbReference type="PROSITE" id="PS00571">
    <property type="entry name" value="AMIDASES"/>
    <property type="match status" value="1"/>
</dbReference>
<dbReference type="PANTHER" id="PTHR11895:SF7">
    <property type="entry name" value="GLUTAMYL-TRNA(GLN) AMIDOTRANSFERASE SUBUNIT A, MITOCHONDRIAL"/>
    <property type="match status" value="1"/>
</dbReference>
<dbReference type="EMBL" id="FTOR01000006">
    <property type="protein sequence ID" value="SIT25713.1"/>
    <property type="molecule type" value="Genomic_DNA"/>
</dbReference>
<dbReference type="PANTHER" id="PTHR11895">
    <property type="entry name" value="TRANSAMIDASE"/>
    <property type="match status" value="1"/>
</dbReference>
<dbReference type="InterPro" id="IPR023631">
    <property type="entry name" value="Amidase_dom"/>
</dbReference>
<dbReference type="RefSeq" id="WP_076380548.1">
    <property type="nucleotide sequence ID" value="NZ_AP017422.1"/>
</dbReference>
<reference evidence="4" key="1">
    <citation type="submission" date="2017-01" db="EMBL/GenBank/DDBJ databases">
        <authorList>
            <person name="Varghese N."/>
            <person name="Submissions S."/>
        </authorList>
    </citation>
    <scope>NUCLEOTIDE SEQUENCE [LARGE SCALE GENOMIC DNA]</scope>
    <source>
        <strain evidence="4">DSM 21054</strain>
    </source>
</reference>
<evidence type="ECO:0000313" key="3">
    <source>
        <dbReference type="EMBL" id="SIT25713.1"/>
    </source>
</evidence>
<evidence type="ECO:0000313" key="4">
    <source>
        <dbReference type="Proteomes" id="UP000186917"/>
    </source>
</evidence>
<dbReference type="GO" id="GO:0016740">
    <property type="term" value="F:transferase activity"/>
    <property type="evidence" value="ECO:0007669"/>
    <property type="project" value="UniProtKB-KW"/>
</dbReference>
<feature type="domain" description="Amidase" evidence="2">
    <location>
        <begin position="32"/>
        <end position="456"/>
    </location>
</feature>
<dbReference type="InterPro" id="IPR036928">
    <property type="entry name" value="AS_sf"/>
</dbReference>
<dbReference type="AlphaFoldDB" id="A0A173MFN2"/>
<protein>
    <submittedName>
        <fullName evidence="3">Aspartyl-tRNA(Asn)/glutamyl-tRNA(Gln) amidotransferase subunit A</fullName>
    </submittedName>
</protein>
<evidence type="ECO:0000256" key="1">
    <source>
        <dbReference type="ARBA" id="ARBA00009199"/>
    </source>
</evidence>
<organism evidence="3 4">
    <name type="scientific">Filimonas lacunae</name>
    <dbReference type="NCBI Taxonomy" id="477680"/>
    <lineage>
        <taxon>Bacteria</taxon>
        <taxon>Pseudomonadati</taxon>
        <taxon>Bacteroidota</taxon>
        <taxon>Chitinophagia</taxon>
        <taxon>Chitinophagales</taxon>
        <taxon>Chitinophagaceae</taxon>
        <taxon>Filimonas</taxon>
    </lineage>
</organism>
<keyword evidence="4" id="KW-1185">Reference proteome</keyword>
<comment type="similarity">
    <text evidence="1">Belongs to the amidase family.</text>
</comment>
<dbReference type="OrthoDB" id="9811471at2"/>
<name>A0A173MFN2_9BACT</name>
<dbReference type="STRING" id="477680.SAMN05421788_106365"/>
<dbReference type="Proteomes" id="UP000186917">
    <property type="component" value="Unassembled WGS sequence"/>
</dbReference>
<sequence>MTLQTSNEEPIYYRDASALAALIRTKEISPVEVMKAHLNRMEEVNPAINAIVTINNSALAAAKEAEHAVMRGDTLGVLHGVPFTVKDSIDTAHVLTQRGSPIFKGRIPDHDATGVARMKAAGGILLAKTNLPEFSYWIESDNLLTGKTSNPWDVTRTSGGSSGGESAAIAAGMSPIGLGTDLAISVRGPAAQTGIVSLKATHGRIPMTGIWPRAPRRFWHIGPMARSIRDLALAFSQLAGLDGFDSFSTSAAARQNSIGALPERSLRIGWMTGPGFGPVAGEVVATVKAAADALKGIGLLVEQVSIPALERDFALDVFNRLHVMEMKPAFRAATEGRSVDEMYTMAKTMLSLPDTSVKDYIEAEQAAERIRDGYAAYFEKYDALITHVLPVPAQKHGVEEFVINGQKVDATYLQGATVPLNVTGLPGISMRFGTSREGLPINVQIVGNWFAESTILHIATLLESVSTVSGLHPAL</sequence>